<dbReference type="AlphaFoldDB" id="A0A1B6IK92"/>
<dbReference type="SUPFAM" id="SSF52058">
    <property type="entry name" value="L domain-like"/>
    <property type="match status" value="1"/>
</dbReference>
<dbReference type="InterPro" id="IPR050328">
    <property type="entry name" value="Dev_Immune_Receptor"/>
</dbReference>
<keyword evidence="1" id="KW-0433">Leucine-rich repeat</keyword>
<dbReference type="SMART" id="SM00369">
    <property type="entry name" value="LRR_TYP"/>
    <property type="match status" value="3"/>
</dbReference>
<evidence type="ECO:0008006" key="5">
    <source>
        <dbReference type="Google" id="ProtNLM"/>
    </source>
</evidence>
<evidence type="ECO:0000256" key="3">
    <source>
        <dbReference type="ARBA" id="ARBA00022737"/>
    </source>
</evidence>
<dbReference type="PANTHER" id="PTHR24373:SF370">
    <property type="entry name" value="FISH-LIPS, ISOFORM E"/>
    <property type="match status" value="1"/>
</dbReference>
<feature type="non-terminal residue" evidence="4">
    <location>
        <position position="130"/>
    </location>
</feature>
<sequence>ANFRELFSFTPQLRRLDLSSVSLTSVPPLAIPYLVHLNLTNNLIQDVNPASADGLPRLRTLLLRANHLPSIPNQAWYRLPLLKELDLSLNPIKEITNSSFSSLRRLDSLRLTELSELERVESGSFSGLRS</sequence>
<dbReference type="Gene3D" id="3.80.10.10">
    <property type="entry name" value="Ribonuclease Inhibitor"/>
    <property type="match status" value="1"/>
</dbReference>
<keyword evidence="2" id="KW-0732">Signal</keyword>
<keyword evidence="3" id="KW-0677">Repeat</keyword>
<dbReference type="InterPro" id="IPR001611">
    <property type="entry name" value="Leu-rich_rpt"/>
</dbReference>
<dbReference type="InterPro" id="IPR003591">
    <property type="entry name" value="Leu-rich_rpt_typical-subtyp"/>
</dbReference>
<organism evidence="4">
    <name type="scientific">Homalodisca liturata</name>
    <dbReference type="NCBI Taxonomy" id="320908"/>
    <lineage>
        <taxon>Eukaryota</taxon>
        <taxon>Metazoa</taxon>
        <taxon>Ecdysozoa</taxon>
        <taxon>Arthropoda</taxon>
        <taxon>Hexapoda</taxon>
        <taxon>Insecta</taxon>
        <taxon>Pterygota</taxon>
        <taxon>Neoptera</taxon>
        <taxon>Paraneoptera</taxon>
        <taxon>Hemiptera</taxon>
        <taxon>Auchenorrhyncha</taxon>
        <taxon>Membracoidea</taxon>
        <taxon>Cicadellidae</taxon>
        <taxon>Cicadellinae</taxon>
        <taxon>Proconiini</taxon>
        <taxon>Homalodisca</taxon>
    </lineage>
</organism>
<gene>
    <name evidence="4" type="ORF">g.57490</name>
</gene>
<dbReference type="InterPro" id="IPR032675">
    <property type="entry name" value="LRR_dom_sf"/>
</dbReference>
<name>A0A1B6IK92_9HEMI</name>
<dbReference type="Pfam" id="PF13855">
    <property type="entry name" value="LRR_8"/>
    <property type="match status" value="1"/>
</dbReference>
<dbReference type="GO" id="GO:0005615">
    <property type="term" value="C:extracellular space"/>
    <property type="evidence" value="ECO:0007669"/>
    <property type="project" value="TreeGrafter"/>
</dbReference>
<dbReference type="Pfam" id="PF00560">
    <property type="entry name" value="LRR_1"/>
    <property type="match status" value="1"/>
</dbReference>
<evidence type="ECO:0000256" key="1">
    <source>
        <dbReference type="ARBA" id="ARBA00022614"/>
    </source>
</evidence>
<proteinExistence type="predicted"/>
<evidence type="ECO:0000313" key="4">
    <source>
        <dbReference type="EMBL" id="JAS87340.1"/>
    </source>
</evidence>
<dbReference type="EMBL" id="GECU01020366">
    <property type="protein sequence ID" value="JAS87340.1"/>
    <property type="molecule type" value="Transcribed_RNA"/>
</dbReference>
<accession>A0A1B6IK92</accession>
<dbReference type="PROSITE" id="PS51450">
    <property type="entry name" value="LRR"/>
    <property type="match status" value="1"/>
</dbReference>
<feature type="non-terminal residue" evidence="4">
    <location>
        <position position="1"/>
    </location>
</feature>
<dbReference type="GO" id="GO:0031012">
    <property type="term" value="C:extracellular matrix"/>
    <property type="evidence" value="ECO:0007669"/>
    <property type="project" value="TreeGrafter"/>
</dbReference>
<reference evidence="4" key="1">
    <citation type="submission" date="2015-11" db="EMBL/GenBank/DDBJ databases">
        <title>De novo transcriptome assembly of four potential Pierce s Disease insect vectors from Arizona vineyards.</title>
        <authorList>
            <person name="Tassone E.E."/>
        </authorList>
    </citation>
    <scope>NUCLEOTIDE SEQUENCE</scope>
</reference>
<dbReference type="PANTHER" id="PTHR24373">
    <property type="entry name" value="SLIT RELATED LEUCINE-RICH REPEAT NEURONAL PROTEIN"/>
    <property type="match status" value="1"/>
</dbReference>
<evidence type="ECO:0000256" key="2">
    <source>
        <dbReference type="ARBA" id="ARBA00022729"/>
    </source>
</evidence>
<protein>
    <recommendedName>
        <fullName evidence="5">Chaoptin</fullName>
    </recommendedName>
</protein>